<dbReference type="RefSeq" id="WP_202854580.1">
    <property type="nucleotide sequence ID" value="NZ_JAEUGD010000004.1"/>
</dbReference>
<evidence type="ECO:0000313" key="2">
    <source>
        <dbReference type="Proteomes" id="UP000614216"/>
    </source>
</evidence>
<comment type="caution">
    <text evidence="1">The sequence shown here is derived from an EMBL/GenBank/DDBJ whole genome shotgun (WGS) entry which is preliminary data.</text>
</comment>
<dbReference type="AlphaFoldDB" id="A0A937FT61"/>
<gene>
    <name evidence="1" type="ORF">JMN32_01855</name>
</gene>
<organism evidence="1 2">
    <name type="scientific">Fulvivirga marina</name>
    <dbReference type="NCBI Taxonomy" id="2494733"/>
    <lineage>
        <taxon>Bacteria</taxon>
        <taxon>Pseudomonadati</taxon>
        <taxon>Bacteroidota</taxon>
        <taxon>Cytophagia</taxon>
        <taxon>Cytophagales</taxon>
        <taxon>Fulvivirgaceae</taxon>
        <taxon>Fulvivirga</taxon>
    </lineage>
</organism>
<name>A0A937FT61_9BACT</name>
<accession>A0A937FT61</accession>
<evidence type="ECO:0000313" key="1">
    <source>
        <dbReference type="EMBL" id="MBL6445034.1"/>
    </source>
</evidence>
<sequence length="108" mass="12592">MKLVKLIKYLTNPEQLVELYKEQGLNTESEALLIYLRGALELEADIAFFEIEETEDDLVFEKGGIQYIQLFPLDYAIELIESDLDLKNKGYSDLEIAQRLLEYRQKDA</sequence>
<proteinExistence type="predicted"/>
<reference evidence="1" key="1">
    <citation type="submission" date="2021-01" db="EMBL/GenBank/DDBJ databases">
        <title>Fulvivirga kasyanovii gen. nov., sp nov., a novel member of the phylum Bacteroidetes isolated from seawater in a mussel farm.</title>
        <authorList>
            <person name="Zhao L.-H."/>
            <person name="Wang Z.-J."/>
        </authorList>
    </citation>
    <scope>NUCLEOTIDE SEQUENCE</scope>
    <source>
        <strain evidence="1">29W222</strain>
    </source>
</reference>
<dbReference type="Proteomes" id="UP000614216">
    <property type="component" value="Unassembled WGS sequence"/>
</dbReference>
<protein>
    <submittedName>
        <fullName evidence="1">Uncharacterized protein</fullName>
    </submittedName>
</protein>
<dbReference type="EMBL" id="JAEUGD010000004">
    <property type="protein sequence ID" value="MBL6445034.1"/>
    <property type="molecule type" value="Genomic_DNA"/>
</dbReference>
<keyword evidence="2" id="KW-1185">Reference proteome</keyword>